<evidence type="ECO:0000256" key="3">
    <source>
        <dbReference type="ARBA" id="ARBA00022960"/>
    </source>
</evidence>
<evidence type="ECO:0000256" key="1">
    <source>
        <dbReference type="ARBA" id="ARBA00004141"/>
    </source>
</evidence>
<dbReference type="AlphaFoldDB" id="A0A9D2G2Q0"/>
<dbReference type="Proteomes" id="UP000824106">
    <property type="component" value="Unassembled WGS sequence"/>
</dbReference>
<dbReference type="GO" id="GO:0015648">
    <property type="term" value="F:lipid-linked peptidoglycan transporter activity"/>
    <property type="evidence" value="ECO:0007669"/>
    <property type="project" value="TreeGrafter"/>
</dbReference>
<dbReference type="GO" id="GO:0005886">
    <property type="term" value="C:plasma membrane"/>
    <property type="evidence" value="ECO:0007669"/>
    <property type="project" value="TreeGrafter"/>
</dbReference>
<evidence type="ECO:0000256" key="6">
    <source>
        <dbReference type="SAM" id="Phobius"/>
    </source>
</evidence>
<comment type="subcellular location">
    <subcellularLocation>
        <location evidence="1">Membrane</location>
        <topology evidence="1">Multi-pass membrane protein</topology>
    </subcellularLocation>
</comment>
<organism evidence="7 8">
    <name type="scientific">Candidatus Atopostipes pullistercoris</name>
    <dbReference type="NCBI Taxonomy" id="2838467"/>
    <lineage>
        <taxon>Bacteria</taxon>
        <taxon>Bacillati</taxon>
        <taxon>Bacillota</taxon>
        <taxon>Bacilli</taxon>
        <taxon>Lactobacillales</taxon>
        <taxon>Carnobacteriaceae</taxon>
        <taxon>Atopostipes</taxon>
    </lineage>
</organism>
<feature type="transmembrane region" description="Helical" evidence="6">
    <location>
        <begin position="30"/>
        <end position="46"/>
    </location>
</feature>
<keyword evidence="5 6" id="KW-0472">Membrane</keyword>
<reference evidence="7" key="1">
    <citation type="journal article" date="2021" name="PeerJ">
        <title>Extensive microbial diversity within the chicken gut microbiome revealed by metagenomics and culture.</title>
        <authorList>
            <person name="Gilroy R."/>
            <person name="Ravi A."/>
            <person name="Getino M."/>
            <person name="Pursley I."/>
            <person name="Horton D.L."/>
            <person name="Alikhan N.F."/>
            <person name="Baker D."/>
            <person name="Gharbi K."/>
            <person name="Hall N."/>
            <person name="Watson M."/>
            <person name="Adriaenssens E.M."/>
            <person name="Foster-Nyarko E."/>
            <person name="Jarju S."/>
            <person name="Secka A."/>
            <person name="Antonio M."/>
            <person name="Oren A."/>
            <person name="Chaudhuri R.R."/>
            <person name="La Ragione R."/>
            <person name="Hildebrand F."/>
            <person name="Pallen M.J."/>
        </authorList>
    </citation>
    <scope>NUCLEOTIDE SEQUENCE</scope>
    <source>
        <strain evidence="7">CHK169-4300</strain>
    </source>
</reference>
<dbReference type="GO" id="GO:0032153">
    <property type="term" value="C:cell division site"/>
    <property type="evidence" value="ECO:0007669"/>
    <property type="project" value="TreeGrafter"/>
</dbReference>
<dbReference type="GO" id="GO:0008360">
    <property type="term" value="P:regulation of cell shape"/>
    <property type="evidence" value="ECO:0007669"/>
    <property type="project" value="UniProtKB-KW"/>
</dbReference>
<dbReference type="EMBL" id="DXAZ01000082">
    <property type="protein sequence ID" value="HIZ71186.1"/>
    <property type="molecule type" value="Genomic_DNA"/>
</dbReference>
<dbReference type="Pfam" id="PF01098">
    <property type="entry name" value="FTSW_RODA_SPOVE"/>
    <property type="match status" value="1"/>
</dbReference>
<comment type="caution">
    <text evidence="7">The sequence shown here is derived from an EMBL/GenBank/DDBJ whole genome shotgun (WGS) entry which is preliminary data.</text>
</comment>
<reference evidence="7" key="2">
    <citation type="submission" date="2021-04" db="EMBL/GenBank/DDBJ databases">
        <authorList>
            <person name="Gilroy R."/>
        </authorList>
    </citation>
    <scope>NUCLEOTIDE SEQUENCE</scope>
    <source>
        <strain evidence="7">CHK169-4300</strain>
    </source>
</reference>
<evidence type="ECO:0000313" key="8">
    <source>
        <dbReference type="Proteomes" id="UP000824106"/>
    </source>
</evidence>
<accession>A0A9D2G2Q0</accession>
<name>A0A9D2G2Q0_9LACT</name>
<dbReference type="InterPro" id="IPR001182">
    <property type="entry name" value="FtsW/RodA"/>
</dbReference>
<proteinExistence type="predicted"/>
<gene>
    <name evidence="7" type="ORF">H9808_05410</name>
</gene>
<evidence type="ECO:0000256" key="5">
    <source>
        <dbReference type="ARBA" id="ARBA00023136"/>
    </source>
</evidence>
<feature type="non-terminal residue" evidence="7">
    <location>
        <position position="175"/>
    </location>
</feature>
<keyword evidence="2 6" id="KW-0812">Transmembrane</keyword>
<feature type="transmembrane region" description="Helical" evidence="6">
    <location>
        <begin position="58"/>
        <end position="77"/>
    </location>
</feature>
<protein>
    <submittedName>
        <fullName evidence="7">FtsW/RodA/SpoVE family cell cycle protein</fullName>
    </submittedName>
</protein>
<dbReference type="PANTHER" id="PTHR30474">
    <property type="entry name" value="CELL CYCLE PROTEIN"/>
    <property type="match status" value="1"/>
</dbReference>
<keyword evidence="3" id="KW-0133">Cell shape</keyword>
<dbReference type="GO" id="GO:0051301">
    <property type="term" value="P:cell division"/>
    <property type="evidence" value="ECO:0007669"/>
    <property type="project" value="InterPro"/>
</dbReference>
<feature type="transmembrane region" description="Helical" evidence="6">
    <location>
        <begin position="156"/>
        <end position="174"/>
    </location>
</feature>
<evidence type="ECO:0000256" key="4">
    <source>
        <dbReference type="ARBA" id="ARBA00022989"/>
    </source>
</evidence>
<dbReference type="PANTHER" id="PTHR30474:SF1">
    <property type="entry name" value="PEPTIDOGLYCAN GLYCOSYLTRANSFERASE MRDB"/>
    <property type="match status" value="1"/>
</dbReference>
<sequence>MLLAIIGLFSLYSTTVLIEGEGIRMTVMQLIWYIIGTGVAATVMLFDSEQLWKITDYLYWIGIIVLILTLIFYDRGLAATAGAKRWVKIPIINFMLQPSEFVKFPYILILAKTTTLHNAKYLNRTVKSDFLLLGKLISWSILPLALIMLQPDLGTTLVYAAILGGVILMSGIQWK</sequence>
<feature type="transmembrane region" description="Helical" evidence="6">
    <location>
        <begin position="130"/>
        <end position="150"/>
    </location>
</feature>
<evidence type="ECO:0000313" key="7">
    <source>
        <dbReference type="EMBL" id="HIZ71186.1"/>
    </source>
</evidence>
<evidence type="ECO:0000256" key="2">
    <source>
        <dbReference type="ARBA" id="ARBA00022692"/>
    </source>
</evidence>
<keyword evidence="4 6" id="KW-1133">Transmembrane helix</keyword>